<protein>
    <submittedName>
        <fullName evidence="3">Uncharacterized protein</fullName>
    </submittedName>
</protein>
<organism evidence="3 4">
    <name type="scientific">Phytophthora nicotianae</name>
    <name type="common">Potato buckeye rot agent</name>
    <name type="synonym">Phytophthora parasitica</name>
    <dbReference type="NCBI Taxonomy" id="4792"/>
    <lineage>
        <taxon>Eukaryota</taxon>
        <taxon>Sar</taxon>
        <taxon>Stramenopiles</taxon>
        <taxon>Oomycota</taxon>
        <taxon>Peronosporomycetes</taxon>
        <taxon>Peronosporales</taxon>
        <taxon>Peronosporaceae</taxon>
        <taxon>Phytophthora</taxon>
    </lineage>
</organism>
<accession>A0A0W8BHF7</accession>
<evidence type="ECO:0000313" key="4">
    <source>
        <dbReference type="Proteomes" id="UP000052943"/>
    </source>
</evidence>
<feature type="coiled-coil region" evidence="1">
    <location>
        <begin position="196"/>
        <end position="251"/>
    </location>
</feature>
<evidence type="ECO:0000256" key="1">
    <source>
        <dbReference type="SAM" id="Coils"/>
    </source>
</evidence>
<dbReference type="AlphaFoldDB" id="A0A0W8BHF7"/>
<comment type="caution">
    <text evidence="3">The sequence shown here is derived from an EMBL/GenBank/DDBJ whole genome shotgun (WGS) entry which is preliminary data.</text>
</comment>
<dbReference type="EMBL" id="LNFO01006057">
    <property type="protein sequence ID" value="KUF71089.1"/>
    <property type="molecule type" value="Genomic_DNA"/>
</dbReference>
<name>A0A0W8BHF7_PHYNI</name>
<keyword evidence="1" id="KW-0175">Coiled coil</keyword>
<feature type="region of interest" description="Disordered" evidence="2">
    <location>
        <begin position="100"/>
        <end position="129"/>
    </location>
</feature>
<sequence>MQTDEESELKQEVEEAKRTIEQLKKQLGVMEQLLEQERNARVRAEFVAQQATNAAEVAALAAVNARSVSVFPDQESISMERMLQQERAAREQAELAAKNAAVAARQPNPAPQYTNSRLNSASRSEDCEMEDVSNSPVHCSYLSKSLRLNAAMARDAYRRGGLIKSASRVQEDQERQESTWTLTQVEEIIRRERAVRQQAQLAAEQALKAAKEAQKVILQLEEELDIKEKLLQQERAARQQAELAAQKAAIRAVVEDTTDKTIAVIRTEEKSLLKSNAVVRKREDEADSAKLPQPKRAREIAKEQSASPTKKLKVKEKSPQDKTSPKKMSLAEARKAAREEVERRAQQRAKALEDMKKNEGY</sequence>
<dbReference type="Proteomes" id="UP000052943">
    <property type="component" value="Unassembled WGS sequence"/>
</dbReference>
<feature type="coiled-coil region" evidence="1">
    <location>
        <begin position="6"/>
        <end position="40"/>
    </location>
</feature>
<feature type="region of interest" description="Disordered" evidence="2">
    <location>
        <begin position="281"/>
        <end position="361"/>
    </location>
</feature>
<feature type="compositionally biased region" description="Polar residues" evidence="2">
    <location>
        <begin position="111"/>
        <end position="122"/>
    </location>
</feature>
<evidence type="ECO:0000313" key="3">
    <source>
        <dbReference type="EMBL" id="KUF71089.1"/>
    </source>
</evidence>
<feature type="compositionally biased region" description="Basic and acidic residues" evidence="2">
    <location>
        <begin position="315"/>
        <end position="324"/>
    </location>
</feature>
<reference evidence="3 4" key="1">
    <citation type="submission" date="2015-11" db="EMBL/GenBank/DDBJ databases">
        <title>Genomes and virulence difference between two physiological races of Phytophthora nicotianae.</title>
        <authorList>
            <person name="Liu H."/>
            <person name="Ma X."/>
            <person name="Yu H."/>
            <person name="Fang D."/>
            <person name="Li Y."/>
            <person name="Wang X."/>
            <person name="Wang W."/>
            <person name="Dong Y."/>
            <person name="Xiao B."/>
        </authorList>
    </citation>
    <scope>NUCLEOTIDE SEQUENCE [LARGE SCALE GENOMIC DNA]</scope>
    <source>
        <strain evidence="4">race 0</strain>
    </source>
</reference>
<proteinExistence type="predicted"/>
<gene>
    <name evidence="3" type="ORF">AM587_10015505</name>
</gene>
<evidence type="ECO:0000256" key="2">
    <source>
        <dbReference type="SAM" id="MobiDB-lite"/>
    </source>
</evidence>
<feature type="compositionally biased region" description="Basic and acidic residues" evidence="2">
    <location>
        <begin position="332"/>
        <end position="361"/>
    </location>
</feature>